<proteinExistence type="inferred from homology"/>
<dbReference type="Proteomes" id="UP000315901">
    <property type="component" value="Unassembled WGS sequence"/>
</dbReference>
<comment type="catalytic activity">
    <reaction evidence="1 9">
        <text>S-adenosyl-L-methionine + a thiopurine = S-adenosyl-L-homocysteine + a thiopurine S-methylether.</text>
        <dbReference type="EC" id="2.1.1.67"/>
    </reaction>
</comment>
<dbReference type="Pfam" id="PF05724">
    <property type="entry name" value="TPMT"/>
    <property type="match status" value="1"/>
</dbReference>
<evidence type="ECO:0000256" key="7">
    <source>
        <dbReference type="ARBA" id="ARBA00022679"/>
    </source>
</evidence>
<dbReference type="GO" id="GO:0005737">
    <property type="term" value="C:cytoplasm"/>
    <property type="evidence" value="ECO:0007669"/>
    <property type="project" value="UniProtKB-SubCell"/>
</dbReference>
<evidence type="ECO:0000256" key="2">
    <source>
        <dbReference type="ARBA" id="ARBA00004496"/>
    </source>
</evidence>
<evidence type="ECO:0000256" key="3">
    <source>
        <dbReference type="ARBA" id="ARBA00008145"/>
    </source>
</evidence>
<evidence type="ECO:0000256" key="4">
    <source>
        <dbReference type="ARBA" id="ARBA00011905"/>
    </source>
</evidence>
<evidence type="ECO:0000256" key="6">
    <source>
        <dbReference type="ARBA" id="ARBA00022603"/>
    </source>
</evidence>
<dbReference type="AlphaFoldDB" id="A0A501X4E8"/>
<reference evidence="10 11" key="1">
    <citation type="submission" date="2019-06" db="EMBL/GenBank/DDBJ databases">
        <title>A novel bacterium of genus Marinomonas, isolated from coastal sand.</title>
        <authorList>
            <person name="Huang H."/>
            <person name="Mo K."/>
            <person name="Hu Y."/>
        </authorList>
    </citation>
    <scope>NUCLEOTIDE SEQUENCE [LARGE SCALE GENOMIC DNA]</scope>
    <source>
        <strain evidence="10 11">HB171799</strain>
    </source>
</reference>
<keyword evidence="7 9" id="KW-0808">Transferase</keyword>
<protein>
    <recommendedName>
        <fullName evidence="4 9">Thiopurine S-methyltransferase</fullName>
        <ecNumber evidence="4 9">2.1.1.67</ecNumber>
    </recommendedName>
    <alternativeName>
        <fullName evidence="9">Thiopurine methyltransferase</fullName>
    </alternativeName>
</protein>
<dbReference type="PANTHER" id="PTHR10259">
    <property type="entry name" value="THIOPURINE S-METHYLTRANSFERASE"/>
    <property type="match status" value="1"/>
</dbReference>
<dbReference type="Gene3D" id="3.40.50.150">
    <property type="entry name" value="Vaccinia Virus protein VP39"/>
    <property type="match status" value="1"/>
</dbReference>
<feature type="binding site" evidence="9">
    <location>
        <position position="66"/>
    </location>
    <ligand>
        <name>S-adenosyl-L-methionine</name>
        <dbReference type="ChEBI" id="CHEBI:59789"/>
    </ligand>
</feature>
<dbReference type="PIRSF" id="PIRSF023956">
    <property type="entry name" value="Thiopurine_S-methyltransferase"/>
    <property type="match status" value="1"/>
</dbReference>
<comment type="subcellular location">
    <subcellularLocation>
        <location evidence="2 9">Cytoplasm</location>
    </subcellularLocation>
</comment>
<feature type="binding site" evidence="9">
    <location>
        <position position="10"/>
    </location>
    <ligand>
        <name>S-adenosyl-L-methionine</name>
        <dbReference type="ChEBI" id="CHEBI:59789"/>
    </ligand>
</feature>
<dbReference type="HAMAP" id="MF_00812">
    <property type="entry name" value="Thiopur_methtran"/>
    <property type="match status" value="1"/>
</dbReference>
<dbReference type="InterPro" id="IPR008854">
    <property type="entry name" value="TPMT"/>
</dbReference>
<sequence length="216" mass="24380">MDADFWHNKWENKHIGFHQAEVNDALREHLTTLNLAPGSRVFVPLCGKSLDMHWLLAQGHGVIGVELSPIAVTELFEELGVTPKIRQCGELNCYQYEDLTVYQGDFFALTAADLGPIDAVYDRAALVALPESLRTQYTDHLMTLTQMAPQLLLTFEYDQELVQGPPFSVRADEVARHYDAAYHLRELLREDIPGGMRGLAAAQDVVWYLQPLTQEV</sequence>
<comment type="caution">
    <text evidence="10">The sequence shown here is derived from an EMBL/GenBank/DDBJ whole genome shotgun (WGS) entry which is preliminary data.</text>
</comment>
<feature type="binding site" evidence="9">
    <location>
        <position position="123"/>
    </location>
    <ligand>
        <name>S-adenosyl-L-methionine</name>
        <dbReference type="ChEBI" id="CHEBI:59789"/>
    </ligand>
</feature>
<evidence type="ECO:0000256" key="8">
    <source>
        <dbReference type="ARBA" id="ARBA00022691"/>
    </source>
</evidence>
<name>A0A501X4E8_9GAMM</name>
<dbReference type="PANTHER" id="PTHR10259:SF11">
    <property type="entry name" value="THIOPURINE S-METHYLTRANSFERASE"/>
    <property type="match status" value="1"/>
</dbReference>
<dbReference type="PROSITE" id="PS51585">
    <property type="entry name" value="SAM_MT_TPMT"/>
    <property type="match status" value="1"/>
</dbReference>
<dbReference type="NCBIfam" id="TIGR03840">
    <property type="entry name" value="TMPT_Se_Te"/>
    <property type="match status" value="1"/>
</dbReference>
<dbReference type="SUPFAM" id="SSF53335">
    <property type="entry name" value="S-adenosyl-L-methionine-dependent methyltransferases"/>
    <property type="match status" value="1"/>
</dbReference>
<dbReference type="InterPro" id="IPR025835">
    <property type="entry name" value="Thiopurine_S-MeTrfase"/>
</dbReference>
<comment type="similarity">
    <text evidence="3 9">Belongs to the class I-like SAM-binding methyltransferase superfamily. TPMT family.</text>
</comment>
<evidence type="ECO:0000256" key="9">
    <source>
        <dbReference type="HAMAP-Rule" id="MF_00812"/>
    </source>
</evidence>
<evidence type="ECO:0000313" key="11">
    <source>
        <dbReference type="Proteomes" id="UP000315901"/>
    </source>
</evidence>
<feature type="binding site" evidence="9">
    <location>
        <position position="45"/>
    </location>
    <ligand>
        <name>S-adenosyl-L-methionine</name>
        <dbReference type="ChEBI" id="CHEBI:59789"/>
    </ligand>
</feature>
<keyword evidence="11" id="KW-1185">Reference proteome</keyword>
<accession>A0A501X4E8</accession>
<dbReference type="GO" id="GO:0032259">
    <property type="term" value="P:methylation"/>
    <property type="evidence" value="ECO:0007669"/>
    <property type="project" value="UniProtKB-KW"/>
</dbReference>
<dbReference type="OrthoDB" id="9778208at2"/>
<dbReference type="RefSeq" id="WP_140586981.1">
    <property type="nucleotide sequence ID" value="NZ_VFRR01000002.1"/>
</dbReference>
<keyword evidence="8 9" id="KW-0949">S-adenosyl-L-methionine</keyword>
<evidence type="ECO:0000313" key="10">
    <source>
        <dbReference type="EMBL" id="TPE55318.1"/>
    </source>
</evidence>
<dbReference type="EC" id="2.1.1.67" evidence="4 9"/>
<dbReference type="InterPro" id="IPR022474">
    <property type="entry name" value="Thiopur_S-MeTfrase_Se/Te_detox"/>
</dbReference>
<dbReference type="FunFam" id="3.40.50.150:FF:000101">
    <property type="entry name" value="Thiopurine S-methyltransferase"/>
    <property type="match status" value="1"/>
</dbReference>
<dbReference type="GO" id="GO:0010038">
    <property type="term" value="P:response to metal ion"/>
    <property type="evidence" value="ECO:0007669"/>
    <property type="project" value="InterPro"/>
</dbReference>
<evidence type="ECO:0000256" key="5">
    <source>
        <dbReference type="ARBA" id="ARBA00022490"/>
    </source>
</evidence>
<gene>
    <name evidence="10" type="primary">tmpT</name>
    <name evidence="9" type="synonym">tpm</name>
    <name evidence="10" type="ORF">FJM67_01875</name>
</gene>
<dbReference type="EMBL" id="VFRR01000002">
    <property type="protein sequence ID" value="TPE55318.1"/>
    <property type="molecule type" value="Genomic_DNA"/>
</dbReference>
<evidence type="ECO:0000256" key="1">
    <source>
        <dbReference type="ARBA" id="ARBA00000903"/>
    </source>
</evidence>
<dbReference type="InterPro" id="IPR029063">
    <property type="entry name" value="SAM-dependent_MTases_sf"/>
</dbReference>
<keyword evidence="6 9" id="KW-0489">Methyltransferase</keyword>
<keyword evidence="5 9" id="KW-0963">Cytoplasm</keyword>
<dbReference type="GO" id="GO:0008119">
    <property type="term" value="F:thiopurine S-methyltransferase activity"/>
    <property type="evidence" value="ECO:0007669"/>
    <property type="project" value="UniProtKB-UniRule"/>
</dbReference>
<organism evidence="10 11">
    <name type="scientific">Maribrevibacterium harenarium</name>
    <dbReference type="NCBI Taxonomy" id="2589817"/>
    <lineage>
        <taxon>Bacteria</taxon>
        <taxon>Pseudomonadati</taxon>
        <taxon>Pseudomonadota</taxon>
        <taxon>Gammaproteobacteria</taxon>
        <taxon>Oceanospirillales</taxon>
        <taxon>Oceanospirillaceae</taxon>
        <taxon>Maribrevibacterium</taxon>
    </lineage>
</organism>
<dbReference type="NCBIfam" id="NF009732">
    <property type="entry name" value="PRK13255.1"/>
    <property type="match status" value="1"/>
</dbReference>